<evidence type="ECO:0000313" key="2">
    <source>
        <dbReference type="Proteomes" id="UP001060085"/>
    </source>
</evidence>
<reference evidence="2" key="1">
    <citation type="journal article" date="2023" name="Nat. Plants">
        <title>Single-cell RNA sequencing provides a high-resolution roadmap for understanding the multicellular compartmentation of specialized metabolism.</title>
        <authorList>
            <person name="Sun S."/>
            <person name="Shen X."/>
            <person name="Li Y."/>
            <person name="Li Y."/>
            <person name="Wang S."/>
            <person name="Li R."/>
            <person name="Zhang H."/>
            <person name="Shen G."/>
            <person name="Guo B."/>
            <person name="Wei J."/>
            <person name="Xu J."/>
            <person name="St-Pierre B."/>
            <person name="Chen S."/>
            <person name="Sun C."/>
        </authorList>
    </citation>
    <scope>NUCLEOTIDE SEQUENCE [LARGE SCALE GENOMIC DNA]</scope>
</reference>
<sequence length="233" mass="25394">MSKKVEEEGMVSVELGCLSLIWGYLPDLTGDVDDCGWTALHYASRFNHQEMAGELLIADHSMGYAKAIRNCSPIEEDGHEMALRVADFLRSKFEKVGAIRLYRNSTTSIDTSSRASQSQGNEILNRVVETYQVVVVLTVTISFAAGFTIPGGYKGNDDPAKGLPSLVKIAAFIAFSTADITATISSLVALLYLLGLHECNTDKTLSLKLSRFFIKAGNIICNKLISYGTKLVN</sequence>
<proteinExistence type="predicted"/>
<comment type="caution">
    <text evidence="1">The sequence shown here is derived from an EMBL/GenBank/DDBJ whole genome shotgun (WGS) entry which is preliminary data.</text>
</comment>
<name>A0ACC0BYK7_CATRO</name>
<accession>A0ACC0BYK7</accession>
<keyword evidence="2" id="KW-1185">Reference proteome</keyword>
<protein>
    <submittedName>
        <fullName evidence="1">Uncharacterized protein</fullName>
    </submittedName>
</protein>
<dbReference type="EMBL" id="CM044702">
    <property type="protein sequence ID" value="KAI5677750.1"/>
    <property type="molecule type" value="Genomic_DNA"/>
</dbReference>
<dbReference type="Proteomes" id="UP001060085">
    <property type="component" value="Linkage Group LG02"/>
</dbReference>
<organism evidence="1 2">
    <name type="scientific">Catharanthus roseus</name>
    <name type="common">Madagascar periwinkle</name>
    <name type="synonym">Vinca rosea</name>
    <dbReference type="NCBI Taxonomy" id="4058"/>
    <lineage>
        <taxon>Eukaryota</taxon>
        <taxon>Viridiplantae</taxon>
        <taxon>Streptophyta</taxon>
        <taxon>Embryophyta</taxon>
        <taxon>Tracheophyta</taxon>
        <taxon>Spermatophyta</taxon>
        <taxon>Magnoliopsida</taxon>
        <taxon>eudicotyledons</taxon>
        <taxon>Gunneridae</taxon>
        <taxon>Pentapetalae</taxon>
        <taxon>asterids</taxon>
        <taxon>lamiids</taxon>
        <taxon>Gentianales</taxon>
        <taxon>Apocynaceae</taxon>
        <taxon>Rauvolfioideae</taxon>
        <taxon>Vinceae</taxon>
        <taxon>Catharanthinae</taxon>
        <taxon>Catharanthus</taxon>
    </lineage>
</organism>
<gene>
    <name evidence="1" type="ORF">M9H77_08700</name>
</gene>
<evidence type="ECO:0000313" key="1">
    <source>
        <dbReference type="EMBL" id="KAI5677750.1"/>
    </source>
</evidence>